<evidence type="ECO:0000313" key="1">
    <source>
        <dbReference type="EMBL" id="WNB18538.1"/>
    </source>
</evidence>
<dbReference type="RefSeq" id="WP_322348051.1">
    <property type="nucleotide sequence ID" value="NZ_CP129968.2"/>
</dbReference>
<gene>
    <name evidence="1" type="ORF">QYS47_30535</name>
</gene>
<sequence>MNKSFLYLAIIFCLYSCTKEKKDVENKPIKLNFTLKEIKKISINDSVINTKNVDFFIYENGIFIYSVEDFDNFYECFFYSLNDSTKNFNLKILREGPNGVGKLDLPILPESPDSFFALNTNSEFFHLNSKGEILKKSKIVLPDSIKRPEVKEFAKLQRSGGYFIMEPISINWDGYYDKHLTIKYDFNRNNFQTILSNYPDFMRQGNSFGVSSWNFSRTINKKGHFLYSFNYDPNLYVFDELKLIRKVPTNIPDLREGDKSPISEEATFNEQLEYFMKRSQFLELYSDEITGNTVRVVHDGMTDEKLEVDRNWWDKDLFIQVFDSDYNYVGYESFEAKKFSSASLFYHDGLLYMPYHNKSNDDTVEDKFIIHVYEIEI</sequence>
<name>A0AA51ZXH3_9BACT</name>
<accession>A0AA51ZXH3</accession>
<dbReference type="Pfam" id="PF13970">
    <property type="entry name" value="DUF4221"/>
    <property type="match status" value="1"/>
</dbReference>
<dbReference type="EMBL" id="CP129968">
    <property type="protein sequence ID" value="WNB18538.1"/>
    <property type="molecule type" value="Genomic_DNA"/>
</dbReference>
<reference evidence="1" key="1">
    <citation type="submission" date="2023-08" db="EMBL/GenBank/DDBJ databases">
        <title>Comparative genomics and taxonomic characterization of three novel marine species of genus Marivirga.</title>
        <authorList>
            <person name="Muhammad N."/>
            <person name="Kim S.-G."/>
        </authorList>
    </citation>
    <scope>NUCLEOTIDE SEQUENCE</scope>
    <source>
        <strain evidence="1">BKB1-2</strain>
    </source>
</reference>
<dbReference type="Proteomes" id="UP001232019">
    <property type="component" value="Chromosome"/>
</dbReference>
<organism evidence="1">
    <name type="scientific">Marivirga arenosa</name>
    <dbReference type="NCBI Taxonomy" id="3059076"/>
    <lineage>
        <taxon>Bacteria</taxon>
        <taxon>Pseudomonadati</taxon>
        <taxon>Bacteroidota</taxon>
        <taxon>Cytophagia</taxon>
        <taxon>Cytophagales</taxon>
        <taxon>Marivirgaceae</taxon>
        <taxon>Marivirga</taxon>
    </lineage>
</organism>
<dbReference type="InterPro" id="IPR025316">
    <property type="entry name" value="DUF4221"/>
</dbReference>
<dbReference type="AlphaFoldDB" id="A0AA51ZXH3"/>
<protein>
    <submittedName>
        <fullName evidence="1">DUF4221 family protein</fullName>
    </submittedName>
</protein>
<proteinExistence type="predicted"/>
<dbReference type="KEGG" id="marp:QYS47_30535"/>